<dbReference type="EMBL" id="SRMA01026569">
    <property type="protein sequence ID" value="TRY82211.1"/>
    <property type="molecule type" value="Genomic_DNA"/>
</dbReference>
<feature type="compositionally biased region" description="Low complexity" evidence="3">
    <location>
        <begin position="259"/>
        <end position="277"/>
    </location>
</feature>
<dbReference type="OrthoDB" id="8062037at2759"/>
<evidence type="ECO:0000256" key="3">
    <source>
        <dbReference type="SAM" id="MobiDB-lite"/>
    </source>
</evidence>
<dbReference type="Proteomes" id="UP000316079">
    <property type="component" value="Unassembled WGS sequence"/>
</dbReference>
<feature type="compositionally biased region" description="Basic and acidic residues" evidence="3">
    <location>
        <begin position="1"/>
        <end position="15"/>
    </location>
</feature>
<keyword evidence="2" id="KW-0539">Nucleus</keyword>
<proteinExistence type="predicted"/>
<sequence>MKSEIPSDARRKQESLKGPLANPEPMETAKSFPADLEVISKPGSDFPAPLCADPRLRPSRDPGSRRDCERALTVRKKRKSQQPGPSYCSLKESPVSEATLPPPCHKPLLLGMRSEDERHPDSSFSDCGSSPSSSLRFGDSDSLSSDEEGGPMSVQQQQLRAPGSVSIGSPGSETGMSDVRPLLTRSSASRSHKWARLDPENGHVKRPCLSSQKPLHRKRFVKNGTGGGAQRTPKQKERILLQRKKREVIARKKYALLHSTSSSSEELTSESSSPSSTEAEDELYVDVSSSSSQASTAAVPSGKSLL</sequence>
<feature type="region of interest" description="Disordered" evidence="3">
    <location>
        <begin position="259"/>
        <end position="306"/>
    </location>
</feature>
<dbReference type="InterPro" id="IPR029306">
    <property type="entry name" value="RNF111_N"/>
</dbReference>
<evidence type="ECO:0000256" key="2">
    <source>
        <dbReference type="ARBA" id="ARBA00023242"/>
    </source>
</evidence>
<dbReference type="AlphaFoldDB" id="A0A553PWZ5"/>
<feature type="compositionally biased region" description="Basic and acidic residues" evidence="3">
    <location>
        <begin position="54"/>
        <end position="72"/>
    </location>
</feature>
<feature type="compositionally biased region" description="Low complexity" evidence="3">
    <location>
        <begin position="122"/>
        <end position="134"/>
    </location>
</feature>
<gene>
    <name evidence="5" type="ORF">DNTS_023859</name>
</gene>
<dbReference type="InterPro" id="IPR051073">
    <property type="entry name" value="ZNRF3_Arkadia_E3_ligases"/>
</dbReference>
<accession>A0A553PWZ5</accession>
<dbReference type="GO" id="GO:0005634">
    <property type="term" value="C:nucleus"/>
    <property type="evidence" value="ECO:0007669"/>
    <property type="project" value="UniProtKB-SubCell"/>
</dbReference>
<protein>
    <recommendedName>
        <fullName evidence="4">E3 ubiquitin-protein ligase Arkadia N-terminal domain-containing protein</fullName>
    </recommendedName>
</protein>
<comment type="caution">
    <text evidence="5">The sequence shown here is derived from an EMBL/GenBank/DDBJ whole genome shotgun (WGS) entry which is preliminary data.</text>
</comment>
<feature type="compositionally biased region" description="Polar residues" evidence="3">
    <location>
        <begin position="166"/>
        <end position="175"/>
    </location>
</feature>
<feature type="compositionally biased region" description="Low complexity" evidence="3">
    <location>
        <begin position="285"/>
        <end position="306"/>
    </location>
</feature>
<dbReference type="Pfam" id="PF15303">
    <property type="entry name" value="RNF111_N"/>
    <property type="match status" value="1"/>
</dbReference>
<comment type="subcellular location">
    <subcellularLocation>
        <location evidence="1">Nucleus</location>
    </subcellularLocation>
</comment>
<evidence type="ECO:0000256" key="1">
    <source>
        <dbReference type="ARBA" id="ARBA00004123"/>
    </source>
</evidence>
<dbReference type="PANTHER" id="PTHR16200">
    <property type="entry name" value="RING ZINC FINGER"/>
    <property type="match status" value="1"/>
</dbReference>
<evidence type="ECO:0000259" key="4">
    <source>
        <dbReference type="Pfam" id="PF15303"/>
    </source>
</evidence>
<evidence type="ECO:0000313" key="6">
    <source>
        <dbReference type="Proteomes" id="UP000316079"/>
    </source>
</evidence>
<feature type="region of interest" description="Disordered" evidence="3">
    <location>
        <begin position="1"/>
        <end position="244"/>
    </location>
</feature>
<reference evidence="5 6" key="1">
    <citation type="journal article" date="2019" name="Sci. Data">
        <title>Hybrid genome assembly and annotation of Danionella translucida.</title>
        <authorList>
            <person name="Kadobianskyi M."/>
            <person name="Schulze L."/>
            <person name="Schuelke M."/>
            <person name="Judkewitz B."/>
        </authorList>
    </citation>
    <scope>NUCLEOTIDE SEQUENCE [LARGE SCALE GENOMIC DNA]</scope>
    <source>
        <strain evidence="5 6">Bolton</strain>
    </source>
</reference>
<dbReference type="STRING" id="623744.A0A553PWZ5"/>
<keyword evidence="6" id="KW-1185">Reference proteome</keyword>
<name>A0A553PWZ5_9TELE</name>
<evidence type="ECO:0000313" key="5">
    <source>
        <dbReference type="EMBL" id="TRY82211.1"/>
    </source>
</evidence>
<feature type="domain" description="E3 ubiquitin-protein ligase Arkadia N-terminal" evidence="4">
    <location>
        <begin position="1"/>
        <end position="300"/>
    </location>
</feature>
<organism evidence="5 6">
    <name type="scientific">Danionella cerebrum</name>
    <dbReference type="NCBI Taxonomy" id="2873325"/>
    <lineage>
        <taxon>Eukaryota</taxon>
        <taxon>Metazoa</taxon>
        <taxon>Chordata</taxon>
        <taxon>Craniata</taxon>
        <taxon>Vertebrata</taxon>
        <taxon>Euteleostomi</taxon>
        <taxon>Actinopterygii</taxon>
        <taxon>Neopterygii</taxon>
        <taxon>Teleostei</taxon>
        <taxon>Ostariophysi</taxon>
        <taxon>Cypriniformes</taxon>
        <taxon>Danionidae</taxon>
        <taxon>Danioninae</taxon>
        <taxon>Danionella</taxon>
    </lineage>
</organism>